<dbReference type="InterPro" id="IPR036390">
    <property type="entry name" value="WH_DNA-bd_sf"/>
</dbReference>
<accession>A0ABZ2LBB3</accession>
<evidence type="ECO:0000313" key="3">
    <source>
        <dbReference type="Proteomes" id="UP001374803"/>
    </source>
</evidence>
<dbReference type="EMBL" id="CP089983">
    <property type="protein sequence ID" value="WXB06495.1"/>
    <property type="molecule type" value="Genomic_DNA"/>
</dbReference>
<dbReference type="Gene3D" id="1.10.10.10">
    <property type="entry name" value="Winged helix-like DNA-binding domain superfamily/Winged helix DNA-binding domain"/>
    <property type="match status" value="1"/>
</dbReference>
<dbReference type="RefSeq" id="WP_394836143.1">
    <property type="nucleotide sequence ID" value="NZ_CP089929.1"/>
</dbReference>
<sequence>MGSHRTPLEALPTLTRLTRRVYAKADEERLGLGLKQLYILRELRDQGSLPQNSICVLMHTTANTVVAWLNELEASGFVERIRDPEDRRKHNVALTPSGQAALEHAEHVLFQLEEEVLAPLTNDERTQLRKLLAKALG</sequence>
<evidence type="ECO:0000259" key="1">
    <source>
        <dbReference type="PROSITE" id="PS50995"/>
    </source>
</evidence>
<proteinExistence type="predicted"/>
<reference evidence="2" key="1">
    <citation type="submission" date="2021-12" db="EMBL/GenBank/DDBJ databases">
        <title>Discovery of the Pendulisporaceae a myxobacterial family with distinct sporulation behavior and unique specialized metabolism.</title>
        <authorList>
            <person name="Garcia R."/>
            <person name="Popoff A."/>
            <person name="Bader C.D."/>
            <person name="Loehr J."/>
            <person name="Walesch S."/>
            <person name="Walt C."/>
            <person name="Boldt J."/>
            <person name="Bunk B."/>
            <person name="Haeckl F.J.F.P.J."/>
            <person name="Gunesch A.P."/>
            <person name="Birkelbach J."/>
            <person name="Nuebel U."/>
            <person name="Pietschmann T."/>
            <person name="Bach T."/>
            <person name="Mueller R."/>
        </authorList>
    </citation>
    <scope>NUCLEOTIDE SEQUENCE</scope>
    <source>
        <strain evidence="2">MSr11367</strain>
    </source>
</reference>
<dbReference type="PROSITE" id="PS50995">
    <property type="entry name" value="HTH_MARR_2"/>
    <property type="match status" value="1"/>
</dbReference>
<dbReference type="Pfam" id="PF01047">
    <property type="entry name" value="MarR"/>
    <property type="match status" value="1"/>
</dbReference>
<keyword evidence="3" id="KW-1185">Reference proteome</keyword>
<name>A0ABZ2LBB3_9BACT</name>
<organism evidence="2 3">
    <name type="scientific">Pendulispora rubella</name>
    <dbReference type="NCBI Taxonomy" id="2741070"/>
    <lineage>
        <taxon>Bacteria</taxon>
        <taxon>Pseudomonadati</taxon>
        <taxon>Myxococcota</taxon>
        <taxon>Myxococcia</taxon>
        <taxon>Myxococcales</taxon>
        <taxon>Sorangiineae</taxon>
        <taxon>Pendulisporaceae</taxon>
        <taxon>Pendulispora</taxon>
    </lineage>
</organism>
<dbReference type="PANTHER" id="PTHR33164">
    <property type="entry name" value="TRANSCRIPTIONAL REGULATOR, MARR FAMILY"/>
    <property type="match status" value="1"/>
</dbReference>
<dbReference type="InterPro" id="IPR000835">
    <property type="entry name" value="HTH_MarR-typ"/>
</dbReference>
<dbReference type="SUPFAM" id="SSF46785">
    <property type="entry name" value="Winged helix' DNA-binding domain"/>
    <property type="match status" value="1"/>
</dbReference>
<dbReference type="SMART" id="SM00347">
    <property type="entry name" value="HTH_MARR"/>
    <property type="match status" value="1"/>
</dbReference>
<dbReference type="PRINTS" id="PR00598">
    <property type="entry name" value="HTHMARR"/>
</dbReference>
<dbReference type="Proteomes" id="UP001374803">
    <property type="component" value="Chromosome"/>
</dbReference>
<evidence type="ECO:0000313" key="2">
    <source>
        <dbReference type="EMBL" id="WXB06495.1"/>
    </source>
</evidence>
<dbReference type="InterPro" id="IPR039422">
    <property type="entry name" value="MarR/SlyA-like"/>
</dbReference>
<feature type="domain" description="HTH marR-type" evidence="1">
    <location>
        <begin position="7"/>
        <end position="137"/>
    </location>
</feature>
<protein>
    <submittedName>
        <fullName evidence="2">MarR family transcriptional regulator</fullName>
    </submittedName>
</protein>
<dbReference type="PANTHER" id="PTHR33164:SF43">
    <property type="entry name" value="HTH-TYPE TRANSCRIPTIONAL REPRESSOR YETL"/>
    <property type="match status" value="1"/>
</dbReference>
<gene>
    <name evidence="2" type="ORF">LVJ94_04455</name>
</gene>
<dbReference type="InterPro" id="IPR036388">
    <property type="entry name" value="WH-like_DNA-bd_sf"/>
</dbReference>